<organism evidence="1 2">
    <name type="scientific">Albugo candida</name>
    <dbReference type="NCBI Taxonomy" id="65357"/>
    <lineage>
        <taxon>Eukaryota</taxon>
        <taxon>Sar</taxon>
        <taxon>Stramenopiles</taxon>
        <taxon>Oomycota</taxon>
        <taxon>Peronosporomycetes</taxon>
        <taxon>Albuginales</taxon>
        <taxon>Albuginaceae</taxon>
        <taxon>Albugo</taxon>
    </lineage>
</organism>
<dbReference type="PANTHER" id="PTHR35763">
    <property type="entry name" value="COMPLEX 1 LYR-LIKE PROTEIN"/>
    <property type="match status" value="1"/>
</dbReference>
<name>A0A024GQH8_9STRA</name>
<reference evidence="1 2" key="1">
    <citation type="submission" date="2012-05" db="EMBL/GenBank/DDBJ databases">
        <title>Recombination and specialization in a pathogen metapopulation.</title>
        <authorList>
            <person name="Gardiner A."/>
            <person name="Kemen E."/>
            <person name="Schultz-Larsen T."/>
            <person name="MacLean D."/>
            <person name="Van Oosterhout C."/>
            <person name="Jones J.D.G."/>
        </authorList>
    </citation>
    <scope>NUCLEOTIDE SEQUENCE [LARGE SCALE GENOMIC DNA]</scope>
    <source>
        <strain evidence="1 2">Ac Nc2</strain>
    </source>
</reference>
<accession>A0A024GQH8</accession>
<keyword evidence="2" id="KW-1185">Reference proteome</keyword>
<dbReference type="InParanoid" id="A0A024GQH8"/>
<dbReference type="EMBL" id="CAIX01000238">
    <property type="protein sequence ID" value="CCI48618.1"/>
    <property type="molecule type" value="Genomic_DNA"/>
</dbReference>
<protein>
    <submittedName>
        <fullName evidence="1">Uncharacterized protein</fullName>
    </submittedName>
</protein>
<proteinExistence type="predicted"/>
<evidence type="ECO:0000313" key="1">
    <source>
        <dbReference type="EMBL" id="CCI48618.1"/>
    </source>
</evidence>
<gene>
    <name evidence="1" type="ORF">BN9_097960</name>
</gene>
<sequence length="141" mass="16113">MVPAAQFGSKAQVLKDLRNLLRVTRKRSSHKSLKTCQWSQYILSQYRGSQEEADSQKVNAYRQQAFDLLTMLNGIEEQKHLWFLDTGAENQLTSQEIVNRSAHRVGLIVPDALNNTDHESISEAKEKARIYASKKNQTSNH</sequence>
<dbReference type="OrthoDB" id="68400at2759"/>
<dbReference type="Proteomes" id="UP000053237">
    <property type="component" value="Unassembled WGS sequence"/>
</dbReference>
<dbReference type="AlphaFoldDB" id="A0A024GQH8"/>
<dbReference type="PANTHER" id="PTHR35763:SF1">
    <property type="entry name" value="OS11G0133900 PROTEIN"/>
    <property type="match status" value="1"/>
</dbReference>
<comment type="caution">
    <text evidence="1">The sequence shown here is derived from an EMBL/GenBank/DDBJ whole genome shotgun (WGS) entry which is preliminary data.</text>
</comment>
<evidence type="ECO:0000313" key="2">
    <source>
        <dbReference type="Proteomes" id="UP000053237"/>
    </source>
</evidence>